<dbReference type="NCBIfam" id="TIGR02436">
    <property type="entry name" value="four helix bundle protein"/>
    <property type="match status" value="1"/>
</dbReference>
<name>A0A0G1P2Y2_9BACT</name>
<evidence type="ECO:0000313" key="2">
    <source>
        <dbReference type="Proteomes" id="UP000034175"/>
    </source>
</evidence>
<proteinExistence type="predicted"/>
<protein>
    <recommendedName>
        <fullName evidence="3">Four helix bundle protein</fullName>
    </recommendedName>
</protein>
<sequence>MTITMTMTTKDPFRFRDWDIYRDARVFRVKPNKITKTFPSEEKFALGDQSRRALNSIILNIAESANKSTDKDRRLYINRAHCSLDETVACGDCALDSGYIIESQHKEILKDADSLAKRLRGFTQHLSSSL</sequence>
<dbReference type="SUPFAM" id="SSF158446">
    <property type="entry name" value="IVS-encoded protein-like"/>
    <property type="match status" value="1"/>
</dbReference>
<evidence type="ECO:0000313" key="1">
    <source>
        <dbReference type="EMBL" id="KKU26987.1"/>
    </source>
</evidence>
<evidence type="ECO:0008006" key="3">
    <source>
        <dbReference type="Google" id="ProtNLM"/>
    </source>
</evidence>
<dbReference type="CDD" id="cd16377">
    <property type="entry name" value="23S_rRNA_IVP_like"/>
    <property type="match status" value="1"/>
</dbReference>
<dbReference type="Proteomes" id="UP000034175">
    <property type="component" value="Unassembled WGS sequence"/>
</dbReference>
<comment type="caution">
    <text evidence="1">The sequence shown here is derived from an EMBL/GenBank/DDBJ whole genome shotgun (WGS) entry which is preliminary data.</text>
</comment>
<dbReference type="InterPro" id="IPR012657">
    <property type="entry name" value="23S_rRNA-intervening_sequence"/>
</dbReference>
<dbReference type="Pfam" id="PF05635">
    <property type="entry name" value="23S_rRNA_IVP"/>
    <property type="match status" value="1"/>
</dbReference>
<dbReference type="InterPro" id="IPR036583">
    <property type="entry name" value="23S_rRNA_IVS_sf"/>
</dbReference>
<dbReference type="Gene3D" id="1.20.1440.60">
    <property type="entry name" value="23S rRNA-intervening sequence"/>
    <property type="match status" value="1"/>
</dbReference>
<accession>A0A0G1P2Y2</accession>
<dbReference type="PANTHER" id="PTHR38471:SF2">
    <property type="entry name" value="FOUR HELIX BUNDLE PROTEIN"/>
    <property type="match status" value="1"/>
</dbReference>
<dbReference type="AlphaFoldDB" id="A0A0G1P2Y2"/>
<organism evidence="1 2">
    <name type="scientific">Candidatus Magasanikbacteria bacterium GW2011_GWA2_46_17</name>
    <dbReference type="NCBI Taxonomy" id="1619042"/>
    <lineage>
        <taxon>Bacteria</taxon>
        <taxon>Candidatus Magasanikiibacteriota</taxon>
    </lineage>
</organism>
<reference evidence="1 2" key="1">
    <citation type="journal article" date="2015" name="Nature">
        <title>rRNA introns, odd ribosomes, and small enigmatic genomes across a large radiation of phyla.</title>
        <authorList>
            <person name="Brown C.T."/>
            <person name="Hug L.A."/>
            <person name="Thomas B.C."/>
            <person name="Sharon I."/>
            <person name="Castelle C.J."/>
            <person name="Singh A."/>
            <person name="Wilkins M.J."/>
            <person name="Williams K.H."/>
            <person name="Banfield J.F."/>
        </authorList>
    </citation>
    <scope>NUCLEOTIDE SEQUENCE [LARGE SCALE GENOMIC DNA]</scope>
</reference>
<gene>
    <name evidence="1" type="ORF">UX39_C0005G0025</name>
</gene>
<dbReference type="PANTHER" id="PTHR38471">
    <property type="entry name" value="FOUR HELIX BUNDLE PROTEIN"/>
    <property type="match status" value="1"/>
</dbReference>
<dbReference type="EMBL" id="LCMA01000005">
    <property type="protein sequence ID" value="KKU26987.1"/>
    <property type="molecule type" value="Genomic_DNA"/>
</dbReference>